<dbReference type="OrthoDB" id="8907274at2759"/>
<feature type="transmembrane region" description="Helical" evidence="1">
    <location>
        <begin position="15"/>
        <end position="38"/>
    </location>
</feature>
<keyword evidence="1" id="KW-0812">Transmembrane</keyword>
<organism evidence="2 3">
    <name type="scientific">Acanthoscelides obtectus</name>
    <name type="common">Bean weevil</name>
    <name type="synonym">Bruchus obtectus</name>
    <dbReference type="NCBI Taxonomy" id="200917"/>
    <lineage>
        <taxon>Eukaryota</taxon>
        <taxon>Metazoa</taxon>
        <taxon>Ecdysozoa</taxon>
        <taxon>Arthropoda</taxon>
        <taxon>Hexapoda</taxon>
        <taxon>Insecta</taxon>
        <taxon>Pterygota</taxon>
        <taxon>Neoptera</taxon>
        <taxon>Endopterygota</taxon>
        <taxon>Coleoptera</taxon>
        <taxon>Polyphaga</taxon>
        <taxon>Cucujiformia</taxon>
        <taxon>Chrysomeloidea</taxon>
        <taxon>Chrysomelidae</taxon>
        <taxon>Bruchinae</taxon>
        <taxon>Bruchini</taxon>
        <taxon>Acanthoscelides</taxon>
    </lineage>
</organism>
<dbReference type="Proteomes" id="UP001152888">
    <property type="component" value="Unassembled WGS sequence"/>
</dbReference>
<accession>A0A9P0JTV8</accession>
<sequence>MKFDLAFVFRREVKFVVVLHSFISAKVSFLNCVSTFMYSEYRLGKR</sequence>
<dbReference type="EMBL" id="CAKOFQ010006680">
    <property type="protein sequence ID" value="CAH1959009.1"/>
    <property type="molecule type" value="Genomic_DNA"/>
</dbReference>
<dbReference type="AlphaFoldDB" id="A0A9P0JTV8"/>
<gene>
    <name evidence="2" type="ORF">ACAOBT_LOCUS2965</name>
</gene>
<evidence type="ECO:0000256" key="1">
    <source>
        <dbReference type="SAM" id="Phobius"/>
    </source>
</evidence>
<evidence type="ECO:0000313" key="3">
    <source>
        <dbReference type="Proteomes" id="UP001152888"/>
    </source>
</evidence>
<comment type="caution">
    <text evidence="2">The sequence shown here is derived from an EMBL/GenBank/DDBJ whole genome shotgun (WGS) entry which is preliminary data.</text>
</comment>
<proteinExistence type="predicted"/>
<keyword evidence="1" id="KW-0472">Membrane</keyword>
<evidence type="ECO:0000313" key="2">
    <source>
        <dbReference type="EMBL" id="CAH1959009.1"/>
    </source>
</evidence>
<keyword evidence="1" id="KW-1133">Transmembrane helix</keyword>
<protein>
    <submittedName>
        <fullName evidence="2">Uncharacterized protein</fullName>
    </submittedName>
</protein>
<name>A0A9P0JTV8_ACAOB</name>
<keyword evidence="3" id="KW-1185">Reference proteome</keyword>
<reference evidence="2" key="1">
    <citation type="submission" date="2022-03" db="EMBL/GenBank/DDBJ databases">
        <authorList>
            <person name="Sayadi A."/>
        </authorList>
    </citation>
    <scope>NUCLEOTIDE SEQUENCE</scope>
</reference>